<protein>
    <recommendedName>
        <fullName evidence="4">Integral membrane protein</fullName>
    </recommendedName>
</protein>
<gene>
    <name evidence="2" type="ORF">GCM10022403_055300</name>
</gene>
<evidence type="ECO:0000313" key="3">
    <source>
        <dbReference type="Proteomes" id="UP001501009"/>
    </source>
</evidence>
<comment type="caution">
    <text evidence="2">The sequence shown here is derived from an EMBL/GenBank/DDBJ whole genome shotgun (WGS) entry which is preliminary data.</text>
</comment>
<sequence length="173" mass="18222">MVRYVHHELSAAALILAGVAGGWAAAVATGQSPPVRSGAVGVLVTSALGFLVLSTLVRASRLKWVGQMREFEAATPVPDTDGRHLRTVLAPRTLGLLLLPALCVFVIRDTGIVVVPLALGLDWLGKALVGASWERMNGRRLWLTPGPDEPSGLRYTTVSPSRGTRTATGARPA</sequence>
<keyword evidence="1" id="KW-1133">Transmembrane helix</keyword>
<keyword evidence="1" id="KW-0812">Transmembrane</keyword>
<feature type="transmembrane region" description="Helical" evidence="1">
    <location>
        <begin position="38"/>
        <end position="59"/>
    </location>
</feature>
<evidence type="ECO:0000256" key="1">
    <source>
        <dbReference type="SAM" id="Phobius"/>
    </source>
</evidence>
<accession>A0ABP7IBZ9</accession>
<evidence type="ECO:0008006" key="4">
    <source>
        <dbReference type="Google" id="ProtNLM"/>
    </source>
</evidence>
<dbReference type="Proteomes" id="UP001501009">
    <property type="component" value="Unassembled WGS sequence"/>
</dbReference>
<organism evidence="2 3">
    <name type="scientific">Streptomyces coacervatus</name>
    <dbReference type="NCBI Taxonomy" id="647381"/>
    <lineage>
        <taxon>Bacteria</taxon>
        <taxon>Bacillati</taxon>
        <taxon>Actinomycetota</taxon>
        <taxon>Actinomycetes</taxon>
        <taxon>Kitasatosporales</taxon>
        <taxon>Streptomycetaceae</taxon>
        <taxon>Streptomyces</taxon>
    </lineage>
</organism>
<reference evidence="3" key="1">
    <citation type="journal article" date="2019" name="Int. J. Syst. Evol. Microbiol.">
        <title>The Global Catalogue of Microorganisms (GCM) 10K type strain sequencing project: providing services to taxonomists for standard genome sequencing and annotation.</title>
        <authorList>
            <consortium name="The Broad Institute Genomics Platform"/>
            <consortium name="The Broad Institute Genome Sequencing Center for Infectious Disease"/>
            <person name="Wu L."/>
            <person name="Ma J."/>
        </authorList>
    </citation>
    <scope>NUCLEOTIDE SEQUENCE [LARGE SCALE GENOMIC DNA]</scope>
    <source>
        <strain evidence="3">JCM 17138</strain>
    </source>
</reference>
<dbReference type="RefSeq" id="WP_275775465.1">
    <property type="nucleotide sequence ID" value="NZ_BAABDE010000022.1"/>
</dbReference>
<proteinExistence type="predicted"/>
<evidence type="ECO:0000313" key="2">
    <source>
        <dbReference type="EMBL" id="GAA3814652.1"/>
    </source>
</evidence>
<keyword evidence="3" id="KW-1185">Reference proteome</keyword>
<keyword evidence="1" id="KW-0472">Membrane</keyword>
<feature type="transmembrane region" description="Helical" evidence="1">
    <location>
        <begin position="89"/>
        <end position="107"/>
    </location>
</feature>
<name>A0ABP7IBZ9_9ACTN</name>
<dbReference type="EMBL" id="BAABDE010000022">
    <property type="protein sequence ID" value="GAA3814652.1"/>
    <property type="molecule type" value="Genomic_DNA"/>
</dbReference>